<evidence type="ECO:0000256" key="1">
    <source>
        <dbReference type="SAM" id="MobiDB-lite"/>
    </source>
</evidence>
<dbReference type="AlphaFoldDB" id="A0A915ET24"/>
<sequence length="216" mass="24191">MAAKKAGEGVRYEIVLEDYIDIEIEPFPFDHVEKRQPSFDDLKKYKLDSTVRNFQEKSNKIDSRTERDEFDEAEANFVNMISNAESGANVSAFKGDNSTNFARWATRFCDYVDAMGKRWSEEDKVNKLKFLLQGLPRMYFNELSDNQKDTLEKNDLLETRRLLRGRGGGSRGGGSYGGGTNSGSTNPATTASTYKPDPTSSLTPSAKYNPAVLLVP</sequence>
<dbReference type="WBParaSite" id="jg9000">
    <property type="protein sequence ID" value="jg9000"/>
    <property type="gene ID" value="jg9000"/>
</dbReference>
<keyword evidence="2" id="KW-1185">Reference proteome</keyword>
<dbReference type="Proteomes" id="UP000887574">
    <property type="component" value="Unplaced"/>
</dbReference>
<proteinExistence type="predicted"/>
<organism evidence="2 3">
    <name type="scientific">Ditylenchus dipsaci</name>
    <dbReference type="NCBI Taxonomy" id="166011"/>
    <lineage>
        <taxon>Eukaryota</taxon>
        <taxon>Metazoa</taxon>
        <taxon>Ecdysozoa</taxon>
        <taxon>Nematoda</taxon>
        <taxon>Chromadorea</taxon>
        <taxon>Rhabditida</taxon>
        <taxon>Tylenchina</taxon>
        <taxon>Tylenchomorpha</taxon>
        <taxon>Sphaerularioidea</taxon>
        <taxon>Anguinidae</taxon>
        <taxon>Anguininae</taxon>
        <taxon>Ditylenchus</taxon>
    </lineage>
</organism>
<protein>
    <submittedName>
        <fullName evidence="3">Reverse transcriptase domain-containing protein</fullName>
    </submittedName>
</protein>
<feature type="compositionally biased region" description="Low complexity" evidence="1">
    <location>
        <begin position="182"/>
        <end position="193"/>
    </location>
</feature>
<reference evidence="3" key="1">
    <citation type="submission" date="2022-11" db="UniProtKB">
        <authorList>
            <consortium name="WormBaseParasite"/>
        </authorList>
    </citation>
    <scope>IDENTIFICATION</scope>
</reference>
<feature type="region of interest" description="Disordered" evidence="1">
    <location>
        <begin position="162"/>
        <end position="216"/>
    </location>
</feature>
<feature type="compositionally biased region" description="Gly residues" evidence="1">
    <location>
        <begin position="165"/>
        <end position="181"/>
    </location>
</feature>
<evidence type="ECO:0000313" key="3">
    <source>
        <dbReference type="WBParaSite" id="jg9000"/>
    </source>
</evidence>
<accession>A0A915ET24</accession>
<evidence type="ECO:0000313" key="2">
    <source>
        <dbReference type="Proteomes" id="UP000887574"/>
    </source>
</evidence>
<name>A0A915ET24_9BILA</name>